<dbReference type="GO" id="GO:0097196">
    <property type="term" value="C:Shu complex"/>
    <property type="evidence" value="ECO:0007669"/>
    <property type="project" value="TreeGrafter"/>
</dbReference>
<dbReference type="PANTHER" id="PTHR28498:SF1">
    <property type="entry name" value="ZINC FINGER SWIM DOMAIN-CONTAINING PROTEIN 7"/>
    <property type="match status" value="1"/>
</dbReference>
<dbReference type="GO" id="GO:0008270">
    <property type="term" value="F:zinc ion binding"/>
    <property type="evidence" value="ECO:0007669"/>
    <property type="project" value="UniProtKB-KW"/>
</dbReference>
<evidence type="ECO:0000256" key="1">
    <source>
        <dbReference type="PROSITE-ProRule" id="PRU00325"/>
    </source>
</evidence>
<keyword evidence="1" id="KW-0479">Metal-binding</keyword>
<protein>
    <recommendedName>
        <fullName evidence="2">SWIM-type domain-containing protein</fullName>
    </recommendedName>
</protein>
<reference evidence="3" key="2">
    <citation type="submission" date="2021-10" db="EMBL/GenBank/DDBJ databases">
        <title>Phylogenomics reveals ancestral predisposition of the termite-cultivated fungus Termitomyces towards a domesticated lifestyle.</title>
        <authorList>
            <person name="Auxier B."/>
            <person name="Grum-Grzhimaylo A."/>
            <person name="Cardenas M.E."/>
            <person name="Lodge J.D."/>
            <person name="Laessoe T."/>
            <person name="Pedersen O."/>
            <person name="Smith M.E."/>
            <person name="Kuyper T.W."/>
            <person name="Franco-Molano E.A."/>
            <person name="Baroni T.J."/>
            <person name="Aanen D.K."/>
        </authorList>
    </citation>
    <scope>NUCLEOTIDE SEQUENCE</scope>
    <source>
        <strain evidence="3">AP01</strain>
        <tissue evidence="3">Mycelium</tissue>
    </source>
</reference>
<dbReference type="PANTHER" id="PTHR28498">
    <property type="entry name" value="ZINC FINGER SWIM DOMAIN-CONTAINING PROTEIN 7"/>
    <property type="match status" value="1"/>
</dbReference>
<dbReference type="EMBL" id="JABCKV010000013">
    <property type="protein sequence ID" value="KAG5647053.1"/>
    <property type="molecule type" value="Genomic_DNA"/>
</dbReference>
<evidence type="ECO:0000313" key="3">
    <source>
        <dbReference type="EMBL" id="KAG5647053.1"/>
    </source>
</evidence>
<proteinExistence type="predicted"/>
<dbReference type="OrthoDB" id="337581at2759"/>
<reference evidence="3" key="1">
    <citation type="submission" date="2020-07" db="EMBL/GenBank/DDBJ databases">
        <authorList>
            <person name="Nieuwenhuis M."/>
            <person name="Van De Peppel L.J.J."/>
        </authorList>
    </citation>
    <scope>NUCLEOTIDE SEQUENCE</scope>
    <source>
        <strain evidence="3">AP01</strain>
        <tissue evidence="3">Mycelium</tissue>
    </source>
</reference>
<organism evidence="3 4">
    <name type="scientific">Asterophora parasitica</name>
    <dbReference type="NCBI Taxonomy" id="117018"/>
    <lineage>
        <taxon>Eukaryota</taxon>
        <taxon>Fungi</taxon>
        <taxon>Dikarya</taxon>
        <taxon>Basidiomycota</taxon>
        <taxon>Agaricomycotina</taxon>
        <taxon>Agaricomycetes</taxon>
        <taxon>Agaricomycetidae</taxon>
        <taxon>Agaricales</taxon>
        <taxon>Tricholomatineae</taxon>
        <taxon>Lyophyllaceae</taxon>
        <taxon>Asterophora</taxon>
    </lineage>
</organism>
<dbReference type="InterPro" id="IPR007527">
    <property type="entry name" value="Znf_SWIM"/>
</dbReference>
<gene>
    <name evidence="3" type="ORF">DXG03_001423</name>
</gene>
<feature type="domain" description="SWIM-type" evidence="2">
    <location>
        <begin position="60"/>
        <end position="101"/>
    </location>
</feature>
<keyword evidence="1" id="KW-0863">Zinc-finger</keyword>
<dbReference type="PROSITE" id="PS50966">
    <property type="entry name" value="ZF_SWIM"/>
    <property type="match status" value="1"/>
</dbReference>
<keyword evidence="4" id="KW-1185">Reference proteome</keyword>
<name>A0A9P7KDZ4_9AGAR</name>
<evidence type="ECO:0000259" key="2">
    <source>
        <dbReference type="PROSITE" id="PS50966"/>
    </source>
</evidence>
<dbReference type="GO" id="GO:0000724">
    <property type="term" value="P:double-strand break repair via homologous recombination"/>
    <property type="evidence" value="ECO:0007669"/>
    <property type="project" value="TreeGrafter"/>
</dbReference>
<accession>A0A9P7KDZ4</accession>
<dbReference type="Proteomes" id="UP000775547">
    <property type="component" value="Unassembled WGS sequence"/>
</dbReference>
<evidence type="ECO:0000313" key="4">
    <source>
        <dbReference type="Proteomes" id="UP000775547"/>
    </source>
</evidence>
<dbReference type="AlphaFoldDB" id="A0A9P7KDZ4"/>
<comment type="caution">
    <text evidence="3">The sequence shown here is derived from an EMBL/GenBank/DDBJ whole genome shotgun (WGS) entry which is preliminary data.</text>
</comment>
<keyword evidence="1" id="KW-0862">Zinc</keyword>
<sequence length="137" mass="15270">MFNALINLTVTDEHLHKLYAVFPETIVTGALDLLDRENVIKYTIPGSYPQYQVIGSSDIYSVLLDISISMTPFFCSFAYAVLSSGSHMMCKHILAARLANKLALFIERPMTPDDLQAMMLRQFNLDEPAPHASAMVA</sequence>